<keyword evidence="2" id="KW-0812">Transmembrane</keyword>
<evidence type="ECO:0000313" key="4">
    <source>
        <dbReference type="Proteomes" id="UP000601990"/>
    </source>
</evidence>
<feature type="region of interest" description="Disordered" evidence="1">
    <location>
        <begin position="403"/>
        <end position="438"/>
    </location>
</feature>
<dbReference type="Proteomes" id="UP000601990">
    <property type="component" value="Unassembled WGS sequence"/>
</dbReference>
<gene>
    <name evidence="3" type="ORF">GO608_05570</name>
</gene>
<keyword evidence="4" id="KW-1185">Reference proteome</keyword>
<feature type="transmembrane region" description="Helical" evidence="2">
    <location>
        <begin position="349"/>
        <end position="370"/>
    </location>
</feature>
<evidence type="ECO:0000313" key="3">
    <source>
        <dbReference type="EMBL" id="NMF92795.1"/>
    </source>
</evidence>
<organism evidence="3 4">
    <name type="scientific">Aromatoleum buckelii</name>
    <dbReference type="NCBI Taxonomy" id="200254"/>
    <lineage>
        <taxon>Bacteria</taxon>
        <taxon>Pseudomonadati</taxon>
        <taxon>Pseudomonadota</taxon>
        <taxon>Betaproteobacteria</taxon>
        <taxon>Rhodocyclales</taxon>
        <taxon>Rhodocyclaceae</taxon>
        <taxon>Aromatoleum</taxon>
    </lineage>
</organism>
<evidence type="ECO:0000256" key="1">
    <source>
        <dbReference type="SAM" id="MobiDB-lite"/>
    </source>
</evidence>
<name>A0ABX1MXU5_9RHOO</name>
<reference evidence="3" key="1">
    <citation type="submission" date="2019-12" db="EMBL/GenBank/DDBJ databases">
        <title>Comparative genomics gives insights into the taxonomy of the Azoarcus-Aromatoleum group and reveals separate origins of nif in the plant-associated Azoarcus and non-plant-associated Aromatoleum sub-groups.</title>
        <authorList>
            <person name="Lafos M."/>
            <person name="Maluk M."/>
            <person name="Batista M."/>
            <person name="Junghare M."/>
            <person name="Carmona M."/>
            <person name="Faoro H."/>
            <person name="Cruz L.M."/>
            <person name="Battistoni F."/>
            <person name="De Souza E."/>
            <person name="Pedrosa F."/>
            <person name="Chen W.-M."/>
            <person name="Poole P.S."/>
            <person name="Dixon R.A."/>
            <person name="James E.K."/>
        </authorList>
    </citation>
    <scope>NUCLEOTIDE SEQUENCE</scope>
    <source>
        <strain evidence="3">U120</strain>
    </source>
</reference>
<accession>A0ABX1MXU5</accession>
<evidence type="ECO:0000256" key="2">
    <source>
        <dbReference type="SAM" id="Phobius"/>
    </source>
</evidence>
<protein>
    <recommendedName>
        <fullName evidence="5">Type 4 pilus biogenesis</fullName>
    </recommendedName>
</protein>
<feature type="compositionally biased region" description="Low complexity" evidence="1">
    <location>
        <begin position="407"/>
        <end position="425"/>
    </location>
</feature>
<evidence type="ECO:0008006" key="5">
    <source>
        <dbReference type="Google" id="ProtNLM"/>
    </source>
</evidence>
<proteinExistence type="predicted"/>
<keyword evidence="2" id="KW-1133">Transmembrane helix</keyword>
<feature type="region of interest" description="Disordered" evidence="1">
    <location>
        <begin position="167"/>
        <end position="273"/>
    </location>
</feature>
<dbReference type="EMBL" id="WTVH01000007">
    <property type="protein sequence ID" value="NMF92795.1"/>
    <property type="molecule type" value="Genomic_DNA"/>
</dbReference>
<sequence length="615" mass="65142">MPAPCTCRLFKMAARFDTRCNASLPQCGADEPTMNRTAHLAVSFSVVLSVTALAASSGTAAVALGEAVAVSAIGAPLRVEIAIAGGEPARTGECLKLTPGTSEGGVPWVRDARIGVVGQGRAARIVVSGTAPLGEPVVQLGIEDTCGAHLRREYTLLLSFPDFPPEAPAVADEIGPELQTPPAPPEPSAFRTKPRTVPGGGTSSVQAARSARKTPRTPAPAFASAAEREPALRDEGHPSPSGTEVRRQDGLRLSSAALKTEPPRTATDGGPDQLQREQSAIAAIDRTIVAQLELNERIRRLEQIQAAMMERLRATAGPISPTSTIAPSATAPSAITPASFTPASSWRDWIVPATVLATLFLVLAARGLWLRRHRADAATRSAAAGLASLPSLPALPGRLDAPCATRGTPAAPASSAGPGFPLSAATSVQARPPVSRPEYPRTKLPAAALLVEDEAEEHESAIELAEIMMAFGRVQGAAETLAEFIQSNPKKAVTPWLKLLEVYRAAGLRPEFDTLARQLNKTFNVKAVTWDTFDEARRPTNTIEQMPHVMSRIQVLWGSRDCQAYLENLVRDNRDGLREGFPLSVIDEILVLAGVLEEGLGPYQPDVRKELSLSS</sequence>
<keyword evidence="2" id="KW-0472">Membrane</keyword>
<feature type="compositionally biased region" description="Basic and acidic residues" evidence="1">
    <location>
        <begin position="226"/>
        <end position="237"/>
    </location>
</feature>
<comment type="caution">
    <text evidence="3">The sequence shown here is derived from an EMBL/GenBank/DDBJ whole genome shotgun (WGS) entry which is preliminary data.</text>
</comment>